<dbReference type="CDD" id="cd08970">
    <property type="entry name" value="AcNei1_N"/>
    <property type="match status" value="1"/>
</dbReference>
<dbReference type="InterPro" id="IPR000214">
    <property type="entry name" value="Znf_DNA_glyclase/AP_lyase"/>
</dbReference>
<evidence type="ECO:0000256" key="5">
    <source>
        <dbReference type="ARBA" id="ARBA00022771"/>
    </source>
</evidence>
<dbReference type="SMART" id="SM01232">
    <property type="entry name" value="H2TH"/>
    <property type="match status" value="1"/>
</dbReference>
<sequence>MPEGHTIHRLARRHRTLLVGRRVAASSPQGRFAEGAALIDGQVVDATDAWGKHLFHRYDDLWLHVHLGLFGTFRDGGSPAPEPRGALRLLLTTDEHWVELRGPTACDLMTGPEREVLLDRLGPDPLRPGADVDAFTTRVARSRAPIGTLLMDQAVIAGVGNVYRAEVLLRHDTSPFTPGREVDPTTLRAIWDDLVVLLRAGVMAGRIVTTEPEDRERPNGRPRRVDAHYVYGRTGLPCRRCGSEVRSAPMAARTVFWCPVCQV</sequence>
<keyword evidence="17" id="KW-0255">Endonuclease</keyword>
<proteinExistence type="inferred from homology"/>
<evidence type="ECO:0000256" key="4">
    <source>
        <dbReference type="ARBA" id="ARBA00022763"/>
    </source>
</evidence>
<evidence type="ECO:0000256" key="9">
    <source>
        <dbReference type="ARBA" id="ARBA00023204"/>
    </source>
</evidence>
<dbReference type="SUPFAM" id="SSF57716">
    <property type="entry name" value="Glucocorticoid receptor-like (DNA-binding domain)"/>
    <property type="match status" value="1"/>
</dbReference>
<evidence type="ECO:0000313" key="17">
    <source>
        <dbReference type="EMBL" id="SFI67733.1"/>
    </source>
</evidence>
<dbReference type="Pfam" id="PF06831">
    <property type="entry name" value="H2TH"/>
    <property type="match status" value="1"/>
</dbReference>
<evidence type="ECO:0000256" key="11">
    <source>
        <dbReference type="ARBA" id="ARBA00023268"/>
    </source>
</evidence>
<dbReference type="GO" id="GO:0003684">
    <property type="term" value="F:damaged DNA binding"/>
    <property type="evidence" value="ECO:0007669"/>
    <property type="project" value="InterPro"/>
</dbReference>
<dbReference type="OrthoDB" id="9800855at2"/>
<gene>
    <name evidence="17" type="ORF">SAMN05216561_111142</name>
</gene>
<protein>
    <recommendedName>
        <fullName evidence="2">DNA-(apurinic or apyrimidinic site) lyase</fullName>
        <ecNumber evidence="2">4.2.99.18</ecNumber>
    </recommendedName>
</protein>
<accession>A0A1I3K5E4</accession>
<dbReference type="PROSITE" id="PS51066">
    <property type="entry name" value="ZF_FPG_2"/>
    <property type="match status" value="1"/>
</dbReference>
<keyword evidence="10" id="KW-0456">Lyase</keyword>
<comment type="catalytic activity">
    <reaction evidence="13">
        <text>2'-deoxyribonucleotide-(2'-deoxyribose 5'-phosphate)-2'-deoxyribonucleotide-DNA = a 3'-end 2'-deoxyribonucleotide-(2,3-dehydro-2,3-deoxyribose 5'-phosphate)-DNA + a 5'-end 5'-phospho-2'-deoxyribonucleoside-DNA + H(+)</text>
        <dbReference type="Rhea" id="RHEA:66592"/>
        <dbReference type="Rhea" id="RHEA-COMP:13180"/>
        <dbReference type="Rhea" id="RHEA-COMP:16897"/>
        <dbReference type="Rhea" id="RHEA-COMP:17067"/>
        <dbReference type="ChEBI" id="CHEBI:15378"/>
        <dbReference type="ChEBI" id="CHEBI:136412"/>
        <dbReference type="ChEBI" id="CHEBI:157695"/>
        <dbReference type="ChEBI" id="CHEBI:167181"/>
        <dbReference type="EC" id="4.2.99.18"/>
    </reaction>
</comment>
<dbReference type="STRING" id="1005945.SAMN05216561_111142"/>
<evidence type="ECO:0000256" key="8">
    <source>
        <dbReference type="ARBA" id="ARBA00023125"/>
    </source>
</evidence>
<keyword evidence="4" id="KW-0227">DNA damage</keyword>
<evidence type="ECO:0000256" key="3">
    <source>
        <dbReference type="ARBA" id="ARBA00022723"/>
    </source>
</evidence>
<dbReference type="SUPFAM" id="SSF81624">
    <property type="entry name" value="N-terminal domain of MutM-like DNA repair proteins"/>
    <property type="match status" value="1"/>
</dbReference>
<evidence type="ECO:0000313" key="18">
    <source>
        <dbReference type="Proteomes" id="UP000198649"/>
    </source>
</evidence>
<dbReference type="PANTHER" id="PTHR42697">
    <property type="entry name" value="ENDONUCLEASE 8"/>
    <property type="match status" value="1"/>
</dbReference>
<dbReference type="GO" id="GO:0000703">
    <property type="term" value="F:oxidized pyrimidine nucleobase lesion DNA N-glycosylase activity"/>
    <property type="evidence" value="ECO:0007669"/>
    <property type="project" value="TreeGrafter"/>
</dbReference>
<dbReference type="SMART" id="SM00898">
    <property type="entry name" value="Fapy_DNA_glyco"/>
    <property type="match status" value="1"/>
</dbReference>
<dbReference type="AlphaFoldDB" id="A0A1I3K5E4"/>
<keyword evidence="9" id="KW-0234">DNA repair</keyword>
<keyword evidence="5 14" id="KW-0863">Zinc-finger</keyword>
<evidence type="ECO:0000256" key="14">
    <source>
        <dbReference type="PROSITE-ProRule" id="PRU00391"/>
    </source>
</evidence>
<dbReference type="Pfam" id="PF01149">
    <property type="entry name" value="Fapy_DNA_glyco"/>
    <property type="match status" value="1"/>
</dbReference>
<feature type="domain" description="FPG-type" evidence="15">
    <location>
        <begin position="229"/>
        <end position="263"/>
    </location>
</feature>
<dbReference type="EC" id="4.2.99.18" evidence="2"/>
<keyword evidence="6" id="KW-0378">Hydrolase</keyword>
<keyword evidence="3" id="KW-0479">Metal-binding</keyword>
<evidence type="ECO:0000256" key="12">
    <source>
        <dbReference type="ARBA" id="ARBA00023295"/>
    </source>
</evidence>
<keyword evidence="12" id="KW-0326">Glycosidase</keyword>
<dbReference type="Gene3D" id="3.20.190.10">
    <property type="entry name" value="MutM-like, N-terminal"/>
    <property type="match status" value="1"/>
</dbReference>
<evidence type="ECO:0000256" key="2">
    <source>
        <dbReference type="ARBA" id="ARBA00012720"/>
    </source>
</evidence>
<evidence type="ECO:0000256" key="6">
    <source>
        <dbReference type="ARBA" id="ARBA00022801"/>
    </source>
</evidence>
<dbReference type="Proteomes" id="UP000198649">
    <property type="component" value="Unassembled WGS sequence"/>
</dbReference>
<evidence type="ECO:0000256" key="1">
    <source>
        <dbReference type="ARBA" id="ARBA00009409"/>
    </source>
</evidence>
<dbReference type="EMBL" id="FOQG01000011">
    <property type="protein sequence ID" value="SFI67733.1"/>
    <property type="molecule type" value="Genomic_DNA"/>
</dbReference>
<dbReference type="InterPro" id="IPR015887">
    <property type="entry name" value="DNA_glyclase_Znf_dom_DNA_BS"/>
</dbReference>
<keyword evidence="11" id="KW-0511">Multifunctional enzyme</keyword>
<dbReference type="InterPro" id="IPR035937">
    <property type="entry name" value="FPG_N"/>
</dbReference>
<dbReference type="Gene3D" id="1.10.8.50">
    <property type="match status" value="1"/>
</dbReference>
<keyword evidence="8" id="KW-0238">DNA-binding</keyword>
<evidence type="ECO:0000259" key="15">
    <source>
        <dbReference type="PROSITE" id="PS51066"/>
    </source>
</evidence>
<dbReference type="SUPFAM" id="SSF46946">
    <property type="entry name" value="S13-like H2TH domain"/>
    <property type="match status" value="1"/>
</dbReference>
<keyword evidence="7" id="KW-0862">Zinc</keyword>
<evidence type="ECO:0000256" key="7">
    <source>
        <dbReference type="ARBA" id="ARBA00022833"/>
    </source>
</evidence>
<dbReference type="PROSITE" id="PS51068">
    <property type="entry name" value="FPG_CAT"/>
    <property type="match status" value="1"/>
</dbReference>
<organism evidence="17 18">
    <name type="scientific">Nocardioides psychrotolerans</name>
    <dbReference type="NCBI Taxonomy" id="1005945"/>
    <lineage>
        <taxon>Bacteria</taxon>
        <taxon>Bacillati</taxon>
        <taxon>Actinomycetota</taxon>
        <taxon>Actinomycetes</taxon>
        <taxon>Propionibacteriales</taxon>
        <taxon>Nocardioidaceae</taxon>
        <taxon>Nocardioides</taxon>
    </lineage>
</organism>
<dbReference type="GO" id="GO:0140078">
    <property type="term" value="F:class I DNA-(apurinic or apyrimidinic site) endonuclease activity"/>
    <property type="evidence" value="ECO:0007669"/>
    <property type="project" value="UniProtKB-EC"/>
</dbReference>
<reference evidence="17 18" key="1">
    <citation type="submission" date="2016-10" db="EMBL/GenBank/DDBJ databases">
        <authorList>
            <person name="de Groot N.N."/>
        </authorList>
    </citation>
    <scope>NUCLEOTIDE SEQUENCE [LARGE SCALE GENOMIC DNA]</scope>
    <source>
        <strain evidence="17 18">CGMCC 1.11156</strain>
    </source>
</reference>
<keyword evidence="17" id="KW-0540">Nuclease</keyword>
<feature type="domain" description="Formamidopyrimidine-DNA glycosylase catalytic" evidence="16">
    <location>
        <begin position="2"/>
        <end position="74"/>
    </location>
</feature>
<comment type="similarity">
    <text evidence="1">Belongs to the FPG family.</text>
</comment>
<keyword evidence="18" id="KW-1185">Reference proteome</keyword>
<dbReference type="InterPro" id="IPR015886">
    <property type="entry name" value="H2TH_FPG"/>
</dbReference>
<evidence type="ECO:0000256" key="10">
    <source>
        <dbReference type="ARBA" id="ARBA00023239"/>
    </source>
</evidence>
<dbReference type="PANTHER" id="PTHR42697:SF3">
    <property type="entry name" value="ENDONUCLEASE 8 1"/>
    <property type="match status" value="1"/>
</dbReference>
<dbReference type="PROSITE" id="PS01242">
    <property type="entry name" value="ZF_FPG_1"/>
    <property type="match status" value="1"/>
</dbReference>
<evidence type="ECO:0000259" key="16">
    <source>
        <dbReference type="PROSITE" id="PS51068"/>
    </source>
</evidence>
<dbReference type="RefSeq" id="WP_091114623.1">
    <property type="nucleotide sequence ID" value="NZ_BKAF01000013.1"/>
</dbReference>
<dbReference type="InterPro" id="IPR012319">
    <property type="entry name" value="FPG_cat"/>
</dbReference>
<dbReference type="InterPro" id="IPR010979">
    <property type="entry name" value="Ribosomal_uS13-like_H2TH"/>
</dbReference>
<name>A0A1I3K5E4_9ACTN</name>
<dbReference type="GO" id="GO:0006284">
    <property type="term" value="P:base-excision repair"/>
    <property type="evidence" value="ECO:0007669"/>
    <property type="project" value="InterPro"/>
</dbReference>
<dbReference type="GO" id="GO:0008270">
    <property type="term" value="F:zinc ion binding"/>
    <property type="evidence" value="ECO:0007669"/>
    <property type="project" value="UniProtKB-KW"/>
</dbReference>
<evidence type="ECO:0000256" key="13">
    <source>
        <dbReference type="ARBA" id="ARBA00044632"/>
    </source>
</evidence>